<dbReference type="AlphaFoldDB" id="A0A059BBW9"/>
<protein>
    <submittedName>
        <fullName evidence="2">Uncharacterized protein</fullName>
    </submittedName>
</protein>
<dbReference type="InParanoid" id="A0A059BBW9"/>
<proteinExistence type="predicted"/>
<sequence length="123" mass="12850">MVLAALLRHVSGGGGGGVRNRATRGSATEGGEIIGRSSPCANRHGYTQGPTPASYRPYRFFDGSVTLSLSLSLSLSAFENGGSVEAKEGFSNGLRRESERARRDMELVFALSPGPSPEASPPP</sequence>
<dbReference type="EMBL" id="KK198759">
    <property type="protein sequence ID" value="KCW63613.1"/>
    <property type="molecule type" value="Genomic_DNA"/>
</dbReference>
<accession>A0A059BBW9</accession>
<evidence type="ECO:0000313" key="2">
    <source>
        <dbReference type="EMBL" id="KCW63613.1"/>
    </source>
</evidence>
<feature type="region of interest" description="Disordered" evidence="1">
    <location>
        <begin position="14"/>
        <end position="53"/>
    </location>
</feature>
<name>A0A059BBW9_EUCGR</name>
<evidence type="ECO:0000256" key="1">
    <source>
        <dbReference type="SAM" id="MobiDB-lite"/>
    </source>
</evidence>
<gene>
    <name evidence="2" type="ORF">EUGRSUZ_G01239</name>
</gene>
<reference evidence="2" key="1">
    <citation type="submission" date="2013-07" db="EMBL/GenBank/DDBJ databases">
        <title>The genome of Eucalyptus grandis.</title>
        <authorList>
            <person name="Schmutz J."/>
            <person name="Hayes R."/>
            <person name="Myburg A."/>
            <person name="Tuskan G."/>
            <person name="Grattapaglia D."/>
            <person name="Rokhsar D.S."/>
        </authorList>
    </citation>
    <scope>NUCLEOTIDE SEQUENCE</scope>
    <source>
        <tissue evidence="2">Leaf extractions</tissue>
    </source>
</reference>
<organism evidence="2">
    <name type="scientific">Eucalyptus grandis</name>
    <name type="common">Flooded gum</name>
    <dbReference type="NCBI Taxonomy" id="71139"/>
    <lineage>
        <taxon>Eukaryota</taxon>
        <taxon>Viridiplantae</taxon>
        <taxon>Streptophyta</taxon>
        <taxon>Embryophyta</taxon>
        <taxon>Tracheophyta</taxon>
        <taxon>Spermatophyta</taxon>
        <taxon>Magnoliopsida</taxon>
        <taxon>eudicotyledons</taxon>
        <taxon>Gunneridae</taxon>
        <taxon>Pentapetalae</taxon>
        <taxon>rosids</taxon>
        <taxon>malvids</taxon>
        <taxon>Myrtales</taxon>
        <taxon>Myrtaceae</taxon>
        <taxon>Myrtoideae</taxon>
        <taxon>Eucalypteae</taxon>
        <taxon>Eucalyptus</taxon>
    </lineage>
</organism>
<dbReference type="Gramene" id="KCW63613">
    <property type="protein sequence ID" value="KCW63613"/>
    <property type="gene ID" value="EUGRSUZ_G01239"/>
</dbReference>